<proteinExistence type="predicted"/>
<feature type="compositionally biased region" description="Basic and acidic residues" evidence="2">
    <location>
        <begin position="209"/>
        <end position="235"/>
    </location>
</feature>
<feature type="domain" description="Major facilitator superfamily (MFS) profile" evidence="4">
    <location>
        <begin position="1"/>
        <end position="90"/>
    </location>
</feature>
<evidence type="ECO:0000256" key="2">
    <source>
        <dbReference type="SAM" id="MobiDB-lite"/>
    </source>
</evidence>
<keyword evidence="3" id="KW-0472">Membrane</keyword>
<accession>A0A6A4WL20</accession>
<feature type="region of interest" description="Disordered" evidence="2">
    <location>
        <begin position="150"/>
        <end position="332"/>
    </location>
</feature>
<reference evidence="5 6" key="1">
    <citation type="submission" date="2019-07" db="EMBL/GenBank/DDBJ databases">
        <title>Draft genome assembly of a fouling barnacle, Amphibalanus amphitrite (Darwin, 1854): The first reference genome for Thecostraca.</title>
        <authorList>
            <person name="Kim W."/>
        </authorList>
    </citation>
    <scope>NUCLEOTIDE SEQUENCE [LARGE SCALE GENOMIC DNA]</scope>
    <source>
        <strain evidence="5">SNU_AA5</strain>
        <tissue evidence="5">Soma without cirri and trophi</tissue>
    </source>
</reference>
<dbReference type="AlphaFoldDB" id="A0A6A4WL20"/>
<dbReference type="SUPFAM" id="SSF103473">
    <property type="entry name" value="MFS general substrate transporter"/>
    <property type="match status" value="1"/>
</dbReference>
<keyword evidence="3" id="KW-1133">Transmembrane helix</keyword>
<feature type="transmembrane region" description="Helical" evidence="3">
    <location>
        <begin position="6"/>
        <end position="27"/>
    </location>
</feature>
<feature type="compositionally biased region" description="Low complexity" evidence="2">
    <location>
        <begin position="180"/>
        <end position="189"/>
    </location>
</feature>
<feature type="compositionally biased region" description="Polar residues" evidence="2">
    <location>
        <begin position="323"/>
        <end position="332"/>
    </location>
</feature>
<dbReference type="GO" id="GO:0016020">
    <property type="term" value="C:membrane"/>
    <property type="evidence" value="ECO:0007669"/>
    <property type="project" value="UniProtKB-SubCell"/>
</dbReference>
<dbReference type="EMBL" id="VIIS01000626">
    <property type="protein sequence ID" value="KAF0306813.1"/>
    <property type="molecule type" value="Genomic_DNA"/>
</dbReference>
<dbReference type="InterPro" id="IPR020846">
    <property type="entry name" value="MFS_dom"/>
</dbReference>
<keyword evidence="6" id="KW-1185">Reference proteome</keyword>
<dbReference type="InterPro" id="IPR036259">
    <property type="entry name" value="MFS_trans_sf"/>
</dbReference>
<feature type="compositionally biased region" description="Basic and acidic residues" evidence="2">
    <location>
        <begin position="293"/>
        <end position="319"/>
    </location>
</feature>
<dbReference type="PROSITE" id="PS50850">
    <property type="entry name" value="MFS"/>
    <property type="match status" value="1"/>
</dbReference>
<sequence>MYPVYLAIKLMAKYCVVSCLISIRLLIIELFPTPVRGTLIGLTALIGLLGSALGYYFLELVTFSKWVGVVVGALTILAAILSRMLPETSHRPLPDTINDMMAACREMFLNLLVAMPNVPRPEPPPPVTQPRPKRNMSALSAFSAVLSWKSRSKSGGGSSSEGPVRSMSDEDFKRAPHPPLSSMTSSPLPRADGEVAERPAPALRSLVQRVKESQPHRPSLRERMSRALSQKRPESGKLNVEARMVRRTSSTPSLASAARRCGIDNPQFEQEPPTVSFDLVRADSQGLSSNGLEDPRSGDREGAQSDVEQGHVEQSDPKASESPGKTQATTHF</sequence>
<evidence type="ECO:0000259" key="4">
    <source>
        <dbReference type="PROSITE" id="PS50850"/>
    </source>
</evidence>
<evidence type="ECO:0000256" key="1">
    <source>
        <dbReference type="ARBA" id="ARBA00004141"/>
    </source>
</evidence>
<evidence type="ECO:0000256" key="3">
    <source>
        <dbReference type="SAM" id="Phobius"/>
    </source>
</evidence>
<protein>
    <submittedName>
        <fullName evidence="5">Solute carrier family 22 member 5</fullName>
    </submittedName>
</protein>
<dbReference type="GO" id="GO:0022857">
    <property type="term" value="F:transmembrane transporter activity"/>
    <property type="evidence" value="ECO:0007669"/>
    <property type="project" value="InterPro"/>
</dbReference>
<dbReference type="OrthoDB" id="2544694at2759"/>
<comment type="caution">
    <text evidence="5">The sequence shown here is derived from an EMBL/GenBank/DDBJ whole genome shotgun (WGS) entry which is preliminary data.</text>
</comment>
<feature type="transmembrane region" description="Helical" evidence="3">
    <location>
        <begin position="39"/>
        <end position="57"/>
    </location>
</feature>
<gene>
    <name evidence="5" type="primary">SLC22A5_2</name>
    <name evidence="5" type="ORF">FJT64_021709</name>
</gene>
<comment type="subcellular location">
    <subcellularLocation>
        <location evidence="1">Membrane</location>
        <topology evidence="1">Multi-pass membrane protein</topology>
    </subcellularLocation>
</comment>
<dbReference type="Proteomes" id="UP000440578">
    <property type="component" value="Unassembled WGS sequence"/>
</dbReference>
<dbReference type="Gene3D" id="1.20.1250.20">
    <property type="entry name" value="MFS general substrate transporter like domains"/>
    <property type="match status" value="1"/>
</dbReference>
<organism evidence="5 6">
    <name type="scientific">Amphibalanus amphitrite</name>
    <name type="common">Striped barnacle</name>
    <name type="synonym">Balanus amphitrite</name>
    <dbReference type="NCBI Taxonomy" id="1232801"/>
    <lineage>
        <taxon>Eukaryota</taxon>
        <taxon>Metazoa</taxon>
        <taxon>Ecdysozoa</taxon>
        <taxon>Arthropoda</taxon>
        <taxon>Crustacea</taxon>
        <taxon>Multicrustacea</taxon>
        <taxon>Cirripedia</taxon>
        <taxon>Thoracica</taxon>
        <taxon>Thoracicalcarea</taxon>
        <taxon>Balanomorpha</taxon>
        <taxon>Balanoidea</taxon>
        <taxon>Balanidae</taxon>
        <taxon>Amphibalaninae</taxon>
        <taxon>Amphibalanus</taxon>
    </lineage>
</organism>
<feature type="transmembrane region" description="Helical" evidence="3">
    <location>
        <begin position="63"/>
        <end position="81"/>
    </location>
</feature>
<name>A0A6A4WL20_AMPAM</name>
<evidence type="ECO:0000313" key="6">
    <source>
        <dbReference type="Proteomes" id="UP000440578"/>
    </source>
</evidence>
<evidence type="ECO:0000313" key="5">
    <source>
        <dbReference type="EMBL" id="KAF0306813.1"/>
    </source>
</evidence>
<keyword evidence="3" id="KW-0812">Transmembrane</keyword>